<evidence type="ECO:0000256" key="1">
    <source>
        <dbReference type="SAM" id="MobiDB-lite"/>
    </source>
</evidence>
<evidence type="ECO:0008006" key="4">
    <source>
        <dbReference type="Google" id="ProtNLM"/>
    </source>
</evidence>
<comment type="caution">
    <text evidence="2">The sequence shown here is derived from an EMBL/GenBank/DDBJ whole genome shotgun (WGS) entry which is preliminary data.</text>
</comment>
<feature type="compositionally biased region" description="Basic and acidic residues" evidence="1">
    <location>
        <begin position="1"/>
        <end position="12"/>
    </location>
</feature>
<dbReference type="EMBL" id="CAMPGE010012380">
    <property type="protein sequence ID" value="CAI2371148.1"/>
    <property type="molecule type" value="Genomic_DNA"/>
</dbReference>
<feature type="region of interest" description="Disordered" evidence="1">
    <location>
        <begin position="289"/>
        <end position="335"/>
    </location>
</feature>
<dbReference type="Gene3D" id="1.10.10.60">
    <property type="entry name" value="Homeodomain-like"/>
    <property type="match status" value="1"/>
</dbReference>
<evidence type="ECO:0000313" key="2">
    <source>
        <dbReference type="EMBL" id="CAI2371148.1"/>
    </source>
</evidence>
<name>A0AAD1UPB6_EUPCR</name>
<dbReference type="Proteomes" id="UP001295684">
    <property type="component" value="Unassembled WGS sequence"/>
</dbReference>
<organism evidence="2 3">
    <name type="scientific">Euplotes crassus</name>
    <dbReference type="NCBI Taxonomy" id="5936"/>
    <lineage>
        <taxon>Eukaryota</taxon>
        <taxon>Sar</taxon>
        <taxon>Alveolata</taxon>
        <taxon>Ciliophora</taxon>
        <taxon>Intramacronucleata</taxon>
        <taxon>Spirotrichea</taxon>
        <taxon>Hypotrichia</taxon>
        <taxon>Euplotida</taxon>
        <taxon>Euplotidae</taxon>
        <taxon>Moneuplotes</taxon>
    </lineage>
</organism>
<sequence>MDEKEDRKREGCNEDIPMRIQDSGGNQIQKEYSQLDNRPRQAIDDAWSESEHRKFVECVGKYGHLLENFENDIYTKTRPEIEKYAKKFFGMLENQARVGIQGNTIQEQTQLNQKNGNLINHGAKPDSEQNKKLFGTESINQNRKSAKKLKEEIKESAKPPPRKYMKDNEGNHQEVSTDPGTVYVCPNRGEIAIRANAIETTVHCEIEHFNETNGKERTHIYPNQQVKIHIVPQDYDVSLLHNASMFQMQYQTDMYANRNRNSDITFKQFLDVMAKMYCLREYNFNCNESSECRMSPSDSIERAQISEPNNSSQSSSKKVDQEEDSGRRQSKSLPLDRLEKLFYSIENVDKKSDPGDDKKGLQG</sequence>
<reference evidence="2" key="1">
    <citation type="submission" date="2023-07" db="EMBL/GenBank/DDBJ databases">
        <authorList>
            <consortium name="AG Swart"/>
            <person name="Singh M."/>
            <person name="Singh A."/>
            <person name="Seah K."/>
            <person name="Emmerich C."/>
        </authorList>
    </citation>
    <scope>NUCLEOTIDE SEQUENCE</scope>
    <source>
        <strain evidence="2">DP1</strain>
    </source>
</reference>
<feature type="compositionally biased region" description="Basic and acidic residues" evidence="1">
    <location>
        <begin position="148"/>
        <end position="157"/>
    </location>
</feature>
<keyword evidence="3" id="KW-1185">Reference proteome</keyword>
<feature type="compositionally biased region" description="Basic and acidic residues" evidence="1">
    <location>
        <begin position="317"/>
        <end position="327"/>
    </location>
</feature>
<evidence type="ECO:0000313" key="3">
    <source>
        <dbReference type="Proteomes" id="UP001295684"/>
    </source>
</evidence>
<protein>
    <recommendedName>
        <fullName evidence="4">SANT domain-containing protein</fullName>
    </recommendedName>
</protein>
<proteinExistence type="predicted"/>
<feature type="region of interest" description="Disordered" evidence="1">
    <location>
        <begin position="136"/>
        <end position="181"/>
    </location>
</feature>
<feature type="region of interest" description="Disordered" evidence="1">
    <location>
        <begin position="1"/>
        <end position="27"/>
    </location>
</feature>
<gene>
    <name evidence="2" type="ORF">ECRASSUSDP1_LOCUS12468</name>
</gene>
<accession>A0AAD1UPB6</accession>
<dbReference type="AlphaFoldDB" id="A0AAD1UPB6"/>